<keyword evidence="2" id="KW-1185">Reference proteome</keyword>
<sequence>MRHERNADWLQALIPVLLAGQAKDWALRWSNELQAALAGFGEPPPFRLLHAWQAETVLPVLLEADVEGTSVAQLNVLRQLHRRAALGLNGRRGEWLAALKPVLPALYRRAFPYATGYARAHEIAMVYASAPANTAMIAEHFGDAQAYADYYAQLSTDANAAAFADANSRAYARIAAAAYADNDAQAYAGICAGATRICALVRAGSGERQADAGRQVFRHLAEGLSRCLIEAAPAARGYFSGEQHEQ</sequence>
<dbReference type="OrthoDB" id="7031197at2"/>
<name>A0A0M9GG09_9PSED</name>
<evidence type="ECO:0000313" key="1">
    <source>
        <dbReference type="EMBL" id="KPA90277.1"/>
    </source>
</evidence>
<organism evidence="1 2">
    <name type="scientific">Pseudomonas asplenii</name>
    <dbReference type="NCBI Taxonomy" id="53407"/>
    <lineage>
        <taxon>Bacteria</taxon>
        <taxon>Pseudomonadati</taxon>
        <taxon>Pseudomonadota</taxon>
        <taxon>Gammaproteobacteria</taxon>
        <taxon>Pseudomonadales</taxon>
        <taxon>Pseudomonadaceae</taxon>
        <taxon>Pseudomonas</taxon>
    </lineage>
</organism>
<dbReference type="PATRIC" id="fig|50340.43.peg.707"/>
<dbReference type="AlphaFoldDB" id="A0A0M9GG09"/>
<evidence type="ECO:0000313" key="2">
    <source>
        <dbReference type="Proteomes" id="UP000037931"/>
    </source>
</evidence>
<comment type="caution">
    <text evidence="1">The sequence shown here is derived from an EMBL/GenBank/DDBJ whole genome shotgun (WGS) entry which is preliminary data.</text>
</comment>
<dbReference type="STRING" id="50340.PF66_03411"/>
<protein>
    <submittedName>
        <fullName evidence="1">Uncharacterized protein</fullName>
    </submittedName>
</protein>
<gene>
    <name evidence="1" type="ORF">PF66_03411</name>
</gene>
<dbReference type="Proteomes" id="UP000037931">
    <property type="component" value="Unassembled WGS sequence"/>
</dbReference>
<reference evidence="1 2" key="1">
    <citation type="journal article" date="2015" name="PLoS ONE">
        <title>Rice-Infecting Pseudomonas Genomes Are Highly Accessorized and Harbor Multiple Putative Virulence Mechanisms to Cause Sheath Brown Rot.</title>
        <authorList>
            <person name="Quibod I.L."/>
            <person name="Grande G."/>
            <person name="Oreiro E.G."/>
            <person name="Borja F.N."/>
            <person name="Dossa G.S."/>
            <person name="Mauleon R."/>
            <person name="Cruz C.V."/>
            <person name="Oliva R."/>
        </authorList>
    </citation>
    <scope>NUCLEOTIDE SEQUENCE [LARGE SCALE GENOMIC DNA]</scope>
    <source>
        <strain evidence="1 2">IRRI 6609</strain>
    </source>
</reference>
<dbReference type="EMBL" id="JSYZ01000011">
    <property type="protein sequence ID" value="KPA90277.1"/>
    <property type="molecule type" value="Genomic_DNA"/>
</dbReference>
<accession>A0A0M9GG09</accession>
<dbReference type="RefSeq" id="WP_054063303.1">
    <property type="nucleotide sequence ID" value="NZ_JSYZ01000011.1"/>
</dbReference>
<proteinExistence type="predicted"/>